<gene>
    <name evidence="1" type="ORF">BIW12_09100</name>
</gene>
<reference evidence="1 2" key="1">
    <citation type="submission" date="2016-10" db="EMBL/GenBank/DDBJ databases">
        <title>Complete Genome Sequence of Flavobacterium sp. PK15.</title>
        <authorList>
            <person name="Ekwe A."/>
            <person name="Kim S.B."/>
        </authorList>
    </citation>
    <scope>NUCLEOTIDE SEQUENCE [LARGE SCALE GENOMIC DNA]</scope>
    <source>
        <strain evidence="1 2">PK15</strain>
    </source>
</reference>
<proteinExistence type="predicted"/>
<dbReference type="KEGG" id="fcm:BIW12_09100"/>
<name>A0A1D9PAI6_9FLAO</name>
<evidence type="ECO:0000313" key="2">
    <source>
        <dbReference type="Proteomes" id="UP000178198"/>
    </source>
</evidence>
<dbReference type="Proteomes" id="UP000178198">
    <property type="component" value="Chromosome"/>
</dbReference>
<protein>
    <submittedName>
        <fullName evidence="1">Uncharacterized protein</fullName>
    </submittedName>
</protein>
<evidence type="ECO:0000313" key="1">
    <source>
        <dbReference type="EMBL" id="AOZ99583.1"/>
    </source>
</evidence>
<dbReference type="STRING" id="1306519.BIW12_09100"/>
<dbReference type="AlphaFoldDB" id="A0A1D9PAI6"/>
<dbReference type="RefSeq" id="WP_071184832.1">
    <property type="nucleotide sequence ID" value="NZ_CP017774.1"/>
</dbReference>
<keyword evidence="2" id="KW-1185">Reference proteome</keyword>
<organism evidence="1 2">
    <name type="scientific">Flavobacterium commune</name>
    <dbReference type="NCBI Taxonomy" id="1306519"/>
    <lineage>
        <taxon>Bacteria</taxon>
        <taxon>Pseudomonadati</taxon>
        <taxon>Bacteroidota</taxon>
        <taxon>Flavobacteriia</taxon>
        <taxon>Flavobacteriales</taxon>
        <taxon>Flavobacteriaceae</taxon>
        <taxon>Flavobacterium</taxon>
    </lineage>
</organism>
<dbReference type="EMBL" id="CP017774">
    <property type="protein sequence ID" value="AOZ99583.1"/>
    <property type="molecule type" value="Genomic_DNA"/>
</dbReference>
<sequence length="82" mass="9344">MNAFEYYKSELATKKTTAAKKTFLTKTFNELSSHLKDLLNYQKKGASGGMKYAYLHGEPITAIRISKIKTEIKVVEKLRSQL</sequence>
<accession>A0A1D9PAI6</accession>